<proteinExistence type="predicted"/>
<dbReference type="eggNOG" id="COG1139">
    <property type="taxonomic scope" value="Bacteria"/>
</dbReference>
<gene>
    <name evidence="2" type="ORF">SELSPUOL_02406</name>
</gene>
<evidence type="ECO:0000259" key="1">
    <source>
        <dbReference type="Pfam" id="PF02589"/>
    </source>
</evidence>
<dbReference type="PANTHER" id="PTHR36179">
    <property type="entry name" value="LUD_DOM DOMAIN-CONTAINING PROTEIN"/>
    <property type="match status" value="1"/>
</dbReference>
<evidence type="ECO:0000313" key="2">
    <source>
        <dbReference type="EMBL" id="EEX76241.1"/>
    </source>
</evidence>
<accession>C9LY47</accession>
<organism evidence="2 3">
    <name type="scientific">Selenomonas sputigena (strain ATCC 35185 / DSM 20758 / CCUG 44933 / VPI D19B-28)</name>
    <dbReference type="NCBI Taxonomy" id="546271"/>
    <lineage>
        <taxon>Bacteria</taxon>
        <taxon>Bacillati</taxon>
        <taxon>Bacillota</taxon>
        <taxon>Negativicutes</taxon>
        <taxon>Selenomonadales</taxon>
        <taxon>Selenomonadaceae</taxon>
        <taxon>Selenomonas</taxon>
    </lineage>
</organism>
<dbReference type="Proteomes" id="UP000003505">
    <property type="component" value="Unassembled WGS sequence"/>
</dbReference>
<dbReference type="PANTHER" id="PTHR36179:SF2">
    <property type="entry name" value="LUD DOMAIN-CONTAINING PROTEIN"/>
    <property type="match status" value="1"/>
</dbReference>
<feature type="domain" description="LUD" evidence="1">
    <location>
        <begin position="48"/>
        <end position="232"/>
    </location>
</feature>
<dbReference type="AlphaFoldDB" id="C9LY47"/>
<comment type="caution">
    <text evidence="2">The sequence shown here is derived from an EMBL/GenBank/DDBJ whole genome shotgun (WGS) entry which is preliminary data.</text>
</comment>
<sequence>MPEGQGGGRKAAAFAENFFRVNRGFSACLTEGEKVMTEDGKVREKERIERTLEAFRRNRYDVSLFQTKEEAADYLAREIAGKRVGFGDSETLRALRLYEKLSVKNEVIDPARSGHIGGLEAFLGAGREALMTDVFLLSANAITEAGQIVNMDGAGNRIAGSLFGHEKTYFVCGVNKLVKDVEAAIERIHAIAAPQNAARKKKRTPCAAKGDRCYDCTSPERICNALTIHYKKMSYRPMELVLIEECLGL</sequence>
<dbReference type="STRING" id="546271.Selsp_0301"/>
<evidence type="ECO:0000313" key="3">
    <source>
        <dbReference type="Proteomes" id="UP000003505"/>
    </source>
</evidence>
<dbReference type="InterPro" id="IPR003741">
    <property type="entry name" value="LUD_dom"/>
</dbReference>
<dbReference type="Pfam" id="PF02589">
    <property type="entry name" value="LUD_dom"/>
    <property type="match status" value="1"/>
</dbReference>
<name>C9LY47_SELS3</name>
<protein>
    <recommendedName>
        <fullName evidence="1">LUD domain-containing protein</fullName>
    </recommendedName>
</protein>
<dbReference type="EMBL" id="ACKP02000050">
    <property type="protein sequence ID" value="EEX76241.1"/>
    <property type="molecule type" value="Genomic_DNA"/>
</dbReference>
<reference evidence="2 3" key="1">
    <citation type="submission" date="2009-09" db="EMBL/GenBank/DDBJ databases">
        <authorList>
            <person name="Weinstock G."/>
            <person name="Sodergren E."/>
            <person name="Clifton S."/>
            <person name="Fulton L."/>
            <person name="Fulton B."/>
            <person name="Courtney L."/>
            <person name="Fronick C."/>
            <person name="Harrison M."/>
            <person name="Strong C."/>
            <person name="Farmer C."/>
            <person name="Delahaunty K."/>
            <person name="Markovic C."/>
            <person name="Hall O."/>
            <person name="Minx P."/>
            <person name="Tomlinson C."/>
            <person name="Mitreva M."/>
            <person name="Nelson J."/>
            <person name="Hou S."/>
            <person name="Wollam A."/>
            <person name="Pepin K.H."/>
            <person name="Johnson M."/>
            <person name="Bhonagiri V."/>
            <person name="Nash W.E."/>
            <person name="Warren W."/>
            <person name="Chinwalla A."/>
            <person name="Mardis E.R."/>
            <person name="Wilson R.K."/>
        </authorList>
    </citation>
    <scope>NUCLEOTIDE SEQUENCE [LARGE SCALE GENOMIC DNA]</scope>
    <source>
        <strain evidence="3">ATCC 35185 / DSM 20758 / VPI D19B-28</strain>
    </source>
</reference>